<name>A0A803Q8F5_CANSA</name>
<sequence>MTHQGCEEIIRNCWDRMHGHGIEEKIEECGRELLQWGKDAFGSFASRIKSCNRELKRYKSRRDEEGKQLFYDAKKELFAVLNQRETFWKQRSKQLWLKEGDQNSKFFHSKASTRRRNNQIFCLKDDEGNLCHWDSGLDNVIVDFYSNLFTAESTTWEDVLDCAIQQFVRSIM</sequence>
<keyword evidence="2" id="KW-1185">Reference proteome</keyword>
<reference evidence="1" key="1">
    <citation type="submission" date="2018-11" db="EMBL/GenBank/DDBJ databases">
        <authorList>
            <person name="Grassa J C."/>
        </authorList>
    </citation>
    <scope>NUCLEOTIDE SEQUENCE [LARGE SCALE GENOMIC DNA]</scope>
</reference>
<organism evidence="1 2">
    <name type="scientific">Cannabis sativa</name>
    <name type="common">Hemp</name>
    <name type="synonym">Marijuana</name>
    <dbReference type="NCBI Taxonomy" id="3483"/>
    <lineage>
        <taxon>Eukaryota</taxon>
        <taxon>Viridiplantae</taxon>
        <taxon>Streptophyta</taxon>
        <taxon>Embryophyta</taxon>
        <taxon>Tracheophyta</taxon>
        <taxon>Spermatophyta</taxon>
        <taxon>Magnoliopsida</taxon>
        <taxon>eudicotyledons</taxon>
        <taxon>Gunneridae</taxon>
        <taxon>Pentapetalae</taxon>
        <taxon>rosids</taxon>
        <taxon>fabids</taxon>
        <taxon>Rosales</taxon>
        <taxon>Cannabaceae</taxon>
        <taxon>Cannabis</taxon>
    </lineage>
</organism>
<dbReference type="EnsemblPlants" id="evm.model.08.136">
    <property type="protein sequence ID" value="cds.evm.model.08.136"/>
    <property type="gene ID" value="evm.TU.08.136"/>
</dbReference>
<protein>
    <submittedName>
        <fullName evidence="1">Uncharacterized protein</fullName>
    </submittedName>
</protein>
<dbReference type="Gramene" id="evm.model.08.136">
    <property type="protein sequence ID" value="cds.evm.model.08.136"/>
    <property type="gene ID" value="evm.TU.08.136"/>
</dbReference>
<evidence type="ECO:0000313" key="2">
    <source>
        <dbReference type="Proteomes" id="UP000596661"/>
    </source>
</evidence>
<proteinExistence type="predicted"/>
<dbReference type="OMA" id="HQGCEEI"/>
<accession>A0A803Q8F5</accession>
<dbReference type="Proteomes" id="UP000596661">
    <property type="component" value="Chromosome 8"/>
</dbReference>
<evidence type="ECO:0000313" key="1">
    <source>
        <dbReference type="EnsemblPlants" id="cds.evm.model.08.136"/>
    </source>
</evidence>
<reference evidence="1" key="2">
    <citation type="submission" date="2021-03" db="UniProtKB">
        <authorList>
            <consortium name="EnsemblPlants"/>
        </authorList>
    </citation>
    <scope>IDENTIFICATION</scope>
</reference>
<dbReference type="AlphaFoldDB" id="A0A803Q8F5"/>
<dbReference type="EMBL" id="UZAU01000679">
    <property type="status" value="NOT_ANNOTATED_CDS"/>
    <property type="molecule type" value="Genomic_DNA"/>
</dbReference>